<accession>A0A068RII9</accession>
<keyword evidence="1" id="KW-0812">Transmembrane</keyword>
<dbReference type="Proteomes" id="UP000027586">
    <property type="component" value="Unassembled WGS sequence"/>
</dbReference>
<sequence>MKCSIREYQPSDQDAVRKLYLEQSQRTERQRVVSSVIRHSTARRSWQAGIVGILSLQLTPMLTHRAAVIAMALWSAGIGLTWFFWIRERDRRRAFEESRRIANHLATLHEQQEGYSKVWVMQDNTQGLVGAVGLEYVYEEGEGRIWNLTGVESRIQLALVQKVIQFARQSDISVLVEMKQSIPETVSS</sequence>
<proteinExistence type="predicted"/>
<dbReference type="OrthoDB" id="660555at2759"/>
<dbReference type="VEuPathDB" id="FungiDB:LCOR_01194.1"/>
<evidence type="ECO:0000313" key="3">
    <source>
        <dbReference type="Proteomes" id="UP000027586"/>
    </source>
</evidence>
<evidence type="ECO:0000313" key="2">
    <source>
        <dbReference type="EMBL" id="CDH49452.1"/>
    </source>
</evidence>
<dbReference type="AlphaFoldDB" id="A0A068RII9"/>
<feature type="transmembrane region" description="Helical" evidence="1">
    <location>
        <begin position="66"/>
        <end position="86"/>
    </location>
</feature>
<reference evidence="2" key="1">
    <citation type="submission" date="2013-08" db="EMBL/GenBank/DDBJ databases">
        <title>Gene expansion shapes genome architecture in the human pathogen Lichtheimia corymbifera: an evolutionary genomics analysis in the ancient terrestrial Mucorales (Mucoromycotina).</title>
        <authorList>
            <person name="Schwartze V.U."/>
            <person name="Winter S."/>
            <person name="Shelest E."/>
            <person name="Marcet-Houben M."/>
            <person name="Horn F."/>
            <person name="Wehner S."/>
            <person name="Hoffmann K."/>
            <person name="Riege K."/>
            <person name="Sammeth M."/>
            <person name="Nowrousian M."/>
            <person name="Valiante V."/>
            <person name="Linde J."/>
            <person name="Jacobsen I.D."/>
            <person name="Marz M."/>
            <person name="Brakhage A.A."/>
            <person name="Gabaldon T."/>
            <person name="Bocker S."/>
            <person name="Voigt K."/>
        </authorList>
    </citation>
    <scope>NUCLEOTIDE SEQUENCE [LARGE SCALE GENOMIC DNA]</scope>
    <source>
        <strain evidence="2">FSU 9682</strain>
    </source>
</reference>
<protein>
    <recommendedName>
        <fullName evidence="4">N-acetyltransferase domain-containing protein</fullName>
    </recommendedName>
</protein>
<keyword evidence="1" id="KW-0472">Membrane</keyword>
<evidence type="ECO:0000256" key="1">
    <source>
        <dbReference type="SAM" id="Phobius"/>
    </source>
</evidence>
<organism evidence="2 3">
    <name type="scientific">Lichtheimia corymbifera JMRC:FSU:9682</name>
    <dbReference type="NCBI Taxonomy" id="1263082"/>
    <lineage>
        <taxon>Eukaryota</taxon>
        <taxon>Fungi</taxon>
        <taxon>Fungi incertae sedis</taxon>
        <taxon>Mucoromycota</taxon>
        <taxon>Mucoromycotina</taxon>
        <taxon>Mucoromycetes</taxon>
        <taxon>Mucorales</taxon>
        <taxon>Lichtheimiaceae</taxon>
        <taxon>Lichtheimia</taxon>
    </lineage>
</organism>
<comment type="caution">
    <text evidence="2">The sequence shown here is derived from an EMBL/GenBank/DDBJ whole genome shotgun (WGS) entry which is preliminary data.</text>
</comment>
<keyword evidence="1" id="KW-1133">Transmembrane helix</keyword>
<dbReference type="EMBL" id="CBTN010000003">
    <property type="protein sequence ID" value="CDH49452.1"/>
    <property type="molecule type" value="Genomic_DNA"/>
</dbReference>
<gene>
    <name evidence="2" type="ORF">LCOR_01194.1</name>
</gene>
<evidence type="ECO:0008006" key="4">
    <source>
        <dbReference type="Google" id="ProtNLM"/>
    </source>
</evidence>
<name>A0A068RII9_9FUNG</name>
<keyword evidence="3" id="KW-1185">Reference proteome</keyword>